<name>A0ABV3GQ18_MICGL</name>
<accession>A0ABV3GQ18</accession>
<keyword evidence="1" id="KW-0812">Transmembrane</keyword>
<protein>
    <recommendedName>
        <fullName evidence="4">DUF3592 domain-containing protein</fullName>
    </recommendedName>
</protein>
<dbReference type="PANTHER" id="PTHR42305:SF1">
    <property type="entry name" value="MEMBRANE PROTEIN RV1733C-RELATED"/>
    <property type="match status" value="1"/>
</dbReference>
<dbReference type="Proteomes" id="UP001551675">
    <property type="component" value="Unassembled WGS sequence"/>
</dbReference>
<dbReference type="PANTHER" id="PTHR42305">
    <property type="entry name" value="MEMBRANE PROTEIN RV1733C-RELATED"/>
    <property type="match status" value="1"/>
</dbReference>
<dbReference type="RefSeq" id="WP_061257015.1">
    <property type="nucleotide sequence ID" value="NZ_JBFALK010000024.1"/>
</dbReference>
<evidence type="ECO:0008006" key="4">
    <source>
        <dbReference type="Google" id="ProtNLM"/>
    </source>
</evidence>
<organism evidence="2 3">
    <name type="scientific">Microtetraspora glauca</name>
    <dbReference type="NCBI Taxonomy" id="1996"/>
    <lineage>
        <taxon>Bacteria</taxon>
        <taxon>Bacillati</taxon>
        <taxon>Actinomycetota</taxon>
        <taxon>Actinomycetes</taxon>
        <taxon>Streptosporangiales</taxon>
        <taxon>Streptosporangiaceae</taxon>
        <taxon>Microtetraspora</taxon>
    </lineage>
</organism>
<sequence length="196" mass="21434">MSQKPFARLARWLGLDRNPLRRRCDRIEAIMRLIAVVGVAVAVVFGILLGVRAYGDGLRTEAAQAHSRHLTRATLLQDVPARGLSPSGIAVGRARAEWTAGNGVHWTGVVEAPPGKHTGDVVQIWTDDRGAPARRPQDRETTVVSAMTVGFGLPIGATALLALLVLVTRTVNQRRATRVWEAQWSVVEPMWRINGR</sequence>
<reference evidence="2 3" key="1">
    <citation type="submission" date="2024-06" db="EMBL/GenBank/DDBJ databases">
        <title>The Natural Products Discovery Center: Release of the First 8490 Sequenced Strains for Exploring Actinobacteria Biosynthetic Diversity.</title>
        <authorList>
            <person name="Kalkreuter E."/>
            <person name="Kautsar S.A."/>
            <person name="Yang D."/>
            <person name="Bader C.D."/>
            <person name="Teijaro C.N."/>
            <person name="Fluegel L."/>
            <person name="Davis C.M."/>
            <person name="Simpson J.R."/>
            <person name="Lauterbach L."/>
            <person name="Steele A.D."/>
            <person name="Gui C."/>
            <person name="Meng S."/>
            <person name="Li G."/>
            <person name="Viehrig K."/>
            <person name="Ye F."/>
            <person name="Su P."/>
            <person name="Kiefer A.F."/>
            <person name="Nichols A."/>
            <person name="Cepeda A.J."/>
            <person name="Yan W."/>
            <person name="Fan B."/>
            <person name="Jiang Y."/>
            <person name="Adhikari A."/>
            <person name="Zheng C.-J."/>
            <person name="Schuster L."/>
            <person name="Cowan T.M."/>
            <person name="Smanski M.J."/>
            <person name="Chevrette M.G."/>
            <person name="De Carvalho L.P.S."/>
            <person name="Shen B."/>
        </authorList>
    </citation>
    <scope>NUCLEOTIDE SEQUENCE [LARGE SCALE GENOMIC DNA]</scope>
    <source>
        <strain evidence="2 3">NPDC050100</strain>
    </source>
</reference>
<keyword evidence="1" id="KW-1133">Transmembrane helix</keyword>
<keyword evidence="3" id="KW-1185">Reference proteome</keyword>
<gene>
    <name evidence="2" type="ORF">AB0I59_34525</name>
</gene>
<dbReference type="InterPro" id="IPR039708">
    <property type="entry name" value="MT1774/Rv1733c-like"/>
</dbReference>
<evidence type="ECO:0000313" key="2">
    <source>
        <dbReference type="EMBL" id="MEV0973740.1"/>
    </source>
</evidence>
<dbReference type="EMBL" id="JBFALK010000024">
    <property type="protein sequence ID" value="MEV0973740.1"/>
    <property type="molecule type" value="Genomic_DNA"/>
</dbReference>
<comment type="caution">
    <text evidence="2">The sequence shown here is derived from an EMBL/GenBank/DDBJ whole genome shotgun (WGS) entry which is preliminary data.</text>
</comment>
<proteinExistence type="predicted"/>
<feature type="transmembrane region" description="Helical" evidence="1">
    <location>
        <begin position="143"/>
        <end position="168"/>
    </location>
</feature>
<keyword evidence="1" id="KW-0472">Membrane</keyword>
<evidence type="ECO:0000256" key="1">
    <source>
        <dbReference type="SAM" id="Phobius"/>
    </source>
</evidence>
<feature type="transmembrane region" description="Helical" evidence="1">
    <location>
        <begin position="29"/>
        <end position="51"/>
    </location>
</feature>
<evidence type="ECO:0000313" key="3">
    <source>
        <dbReference type="Proteomes" id="UP001551675"/>
    </source>
</evidence>